<proteinExistence type="inferred from homology"/>
<dbReference type="Pfam" id="PF00082">
    <property type="entry name" value="Peptidase_S8"/>
    <property type="match status" value="1"/>
</dbReference>
<dbReference type="PROSITE" id="PS00136">
    <property type="entry name" value="SUBTILASE_ASP"/>
    <property type="match status" value="1"/>
</dbReference>
<dbReference type="InterPro" id="IPR002884">
    <property type="entry name" value="P_dom"/>
</dbReference>
<comment type="similarity">
    <text evidence="6 7">Belongs to the peptidase S8 family.</text>
</comment>
<dbReference type="PROSITE" id="PS00138">
    <property type="entry name" value="SUBTILASE_SER"/>
    <property type="match status" value="1"/>
</dbReference>
<evidence type="ECO:0000256" key="9">
    <source>
        <dbReference type="SAM" id="Phobius"/>
    </source>
</evidence>
<evidence type="ECO:0000259" key="10">
    <source>
        <dbReference type="PROSITE" id="PS51829"/>
    </source>
</evidence>
<evidence type="ECO:0000256" key="7">
    <source>
        <dbReference type="RuleBase" id="RU003355"/>
    </source>
</evidence>
<dbReference type="InterPro" id="IPR036852">
    <property type="entry name" value="Peptidase_S8/S53_dom_sf"/>
</dbReference>
<dbReference type="PROSITE" id="PS51829">
    <property type="entry name" value="P_HOMO_B"/>
    <property type="match status" value="1"/>
</dbReference>
<keyword evidence="9" id="KW-0472">Membrane</keyword>
<feature type="region of interest" description="Disordered" evidence="8">
    <location>
        <begin position="430"/>
        <end position="462"/>
    </location>
</feature>
<dbReference type="InterPro" id="IPR023828">
    <property type="entry name" value="Peptidase_S8_Ser-AS"/>
</dbReference>
<keyword evidence="9" id="KW-1133">Transmembrane helix</keyword>
<dbReference type="InterPro" id="IPR000209">
    <property type="entry name" value="Peptidase_S8/S53_dom"/>
</dbReference>
<evidence type="ECO:0000313" key="11">
    <source>
        <dbReference type="EMBL" id="WAR26080.1"/>
    </source>
</evidence>
<organism evidence="11 12">
    <name type="scientific">Mya arenaria</name>
    <name type="common">Soft-shell clam</name>
    <dbReference type="NCBI Taxonomy" id="6604"/>
    <lineage>
        <taxon>Eukaryota</taxon>
        <taxon>Metazoa</taxon>
        <taxon>Spiralia</taxon>
        <taxon>Lophotrochozoa</taxon>
        <taxon>Mollusca</taxon>
        <taxon>Bivalvia</taxon>
        <taxon>Autobranchia</taxon>
        <taxon>Heteroconchia</taxon>
        <taxon>Euheterodonta</taxon>
        <taxon>Imparidentia</taxon>
        <taxon>Neoheterodontei</taxon>
        <taxon>Myida</taxon>
        <taxon>Myoidea</taxon>
        <taxon>Myidae</taxon>
        <taxon>Mya</taxon>
    </lineage>
</organism>
<evidence type="ECO:0000256" key="6">
    <source>
        <dbReference type="PROSITE-ProRule" id="PRU01240"/>
    </source>
</evidence>
<comment type="caution">
    <text evidence="6">Lacks conserved residue(s) required for the propagation of feature annotation.</text>
</comment>
<evidence type="ECO:0000313" key="12">
    <source>
        <dbReference type="Proteomes" id="UP001164746"/>
    </source>
</evidence>
<name>A0ABY7FV31_MYAAR</name>
<dbReference type="PROSITE" id="PS51892">
    <property type="entry name" value="SUBTILASE"/>
    <property type="match status" value="1"/>
</dbReference>
<protein>
    <submittedName>
        <fullName evidence="11">PCSK5-like protein</fullName>
    </submittedName>
</protein>
<dbReference type="PANTHER" id="PTHR42884:SF23">
    <property type="entry name" value="FURIN-LIKE PROTEASE 2"/>
    <property type="match status" value="1"/>
</dbReference>
<feature type="transmembrane region" description="Helical" evidence="9">
    <location>
        <begin position="400"/>
        <end position="424"/>
    </location>
</feature>
<evidence type="ECO:0000256" key="2">
    <source>
        <dbReference type="ARBA" id="ARBA00022685"/>
    </source>
</evidence>
<dbReference type="EMBL" id="CP111025">
    <property type="protein sequence ID" value="WAR26080.1"/>
    <property type="molecule type" value="Genomic_DNA"/>
</dbReference>
<dbReference type="InterPro" id="IPR008979">
    <property type="entry name" value="Galactose-bd-like_sf"/>
</dbReference>
<keyword evidence="9" id="KW-0812">Transmembrane</keyword>
<evidence type="ECO:0000256" key="3">
    <source>
        <dbReference type="ARBA" id="ARBA00022801"/>
    </source>
</evidence>
<dbReference type="Gene3D" id="2.60.120.260">
    <property type="entry name" value="Galactose-binding domain-like"/>
    <property type="match status" value="1"/>
</dbReference>
<keyword evidence="1 7" id="KW-0645">Protease</keyword>
<dbReference type="InterPro" id="IPR023827">
    <property type="entry name" value="Peptidase_S8_Asp-AS"/>
</dbReference>
<evidence type="ECO:0000256" key="8">
    <source>
        <dbReference type="SAM" id="MobiDB-lite"/>
    </source>
</evidence>
<keyword evidence="5" id="KW-1015">Disulfide bond</keyword>
<feature type="domain" description="P/Homo B" evidence="10">
    <location>
        <begin position="255"/>
        <end position="379"/>
    </location>
</feature>
<dbReference type="SUPFAM" id="SSF52743">
    <property type="entry name" value="Subtilisin-like"/>
    <property type="match status" value="1"/>
</dbReference>
<dbReference type="SUPFAM" id="SSF49785">
    <property type="entry name" value="Galactose-binding domain-like"/>
    <property type="match status" value="1"/>
</dbReference>
<evidence type="ECO:0000256" key="1">
    <source>
        <dbReference type="ARBA" id="ARBA00022670"/>
    </source>
</evidence>
<dbReference type="Gene3D" id="3.40.50.200">
    <property type="entry name" value="Peptidase S8/S53 domain"/>
    <property type="match status" value="2"/>
</dbReference>
<accession>A0ABY7FV31</accession>
<keyword evidence="3 7" id="KW-0378">Hydrolase</keyword>
<keyword evidence="4 7" id="KW-0720">Serine protease</keyword>
<sequence length="462" mass="49553">MKHVLVMELGIPNADGYSVLRKSNAAVMSRYPDVASKSLSRLSPQLTQLQYRNHSLRAAGRRQSRDIQIDDAAWPNMWHAREDQFPNLGVYESWLQGYTGAGVHVSVLDDGIEPDHPDLIANYGRNGKGAIYTWAAGNGGIYDDCGCDGYAGSIYTISVTAVGRDQGPSWYSEECSSWTTDTGGMCTGSFQGTSASCPVGAGVIALALQANPDLTWRDVQHLIVATASTSGLIGANWQLNGAGIYVSHVFGFGLINAEAMVREAMTMSARGEYVTSSHVTNGCGQVTYVEHVEVWLSYEATYRGSVQITLTSPRGTRSRLIRPRRFDVYNGTTEWTFMTIMSWGELAAGEWTLQLETLDVTTDFGINSWQLIMYGTETAASYADPQGQVSPETDDTDGGAIAGGVVGGLAVVAIAAVAIAYLVISKKARPPTVKPATSNGGGVDNPVMNTRYPGNGVIAEEE</sequence>
<dbReference type="Proteomes" id="UP001164746">
    <property type="component" value="Chromosome 14"/>
</dbReference>
<dbReference type="InterPro" id="IPR015500">
    <property type="entry name" value="Peptidase_S8_subtilisin-rel"/>
</dbReference>
<evidence type="ECO:0000256" key="4">
    <source>
        <dbReference type="ARBA" id="ARBA00022825"/>
    </source>
</evidence>
<reference evidence="11" key="1">
    <citation type="submission" date="2022-11" db="EMBL/GenBank/DDBJ databases">
        <title>Centuries of genome instability and evolution in soft-shell clam transmissible cancer (bioRxiv).</title>
        <authorList>
            <person name="Hart S.F.M."/>
            <person name="Yonemitsu M.A."/>
            <person name="Giersch R.M."/>
            <person name="Beal B.F."/>
            <person name="Arriagada G."/>
            <person name="Davis B.W."/>
            <person name="Ostrander E.A."/>
            <person name="Goff S.P."/>
            <person name="Metzger M.J."/>
        </authorList>
    </citation>
    <scope>NUCLEOTIDE SEQUENCE</scope>
    <source>
        <strain evidence="11">MELC-2E11</strain>
        <tissue evidence="11">Siphon/mantle</tissue>
    </source>
</reference>
<gene>
    <name evidence="11" type="ORF">MAR_011784</name>
</gene>
<evidence type="ECO:0000256" key="5">
    <source>
        <dbReference type="ARBA" id="ARBA00023157"/>
    </source>
</evidence>
<dbReference type="PRINTS" id="PR00723">
    <property type="entry name" value="SUBTILISIN"/>
</dbReference>
<keyword evidence="2" id="KW-0165">Cleavage on pair of basic residues</keyword>
<dbReference type="PANTHER" id="PTHR42884">
    <property type="entry name" value="PROPROTEIN CONVERTASE SUBTILISIN/KEXIN-RELATED"/>
    <property type="match status" value="1"/>
</dbReference>
<keyword evidence="12" id="KW-1185">Reference proteome</keyword>
<dbReference type="Pfam" id="PF01483">
    <property type="entry name" value="P_proprotein"/>
    <property type="match status" value="1"/>
</dbReference>